<feature type="region of interest" description="Disordered" evidence="1">
    <location>
        <begin position="1"/>
        <end position="51"/>
    </location>
</feature>
<name>A0A9Q9UET1_FUSFU</name>
<reference evidence="2" key="1">
    <citation type="submission" date="2019-05" db="EMBL/GenBank/DDBJ databases">
        <authorList>
            <person name="Piombo E."/>
        </authorList>
    </citation>
    <scope>NUCLEOTIDE SEQUENCE</scope>
    <source>
        <strain evidence="2">C2S</strain>
    </source>
</reference>
<protein>
    <submittedName>
        <fullName evidence="2">Uncharacterized protein</fullName>
    </submittedName>
</protein>
<accession>A0A9Q9UET1</accession>
<dbReference type="EMBL" id="CABFJX010000395">
    <property type="protein sequence ID" value="VTT78829.1"/>
    <property type="molecule type" value="Genomic_DNA"/>
</dbReference>
<comment type="caution">
    <text evidence="2">The sequence shown here is derived from an EMBL/GenBank/DDBJ whole genome shotgun (WGS) entry which is preliminary data.</text>
</comment>
<sequence>MSHISSDTPYHRFGHVSTSMKKRQSVRGTSLSPTPRSTRLAVNAASQSGSPSGRFACGMPFVQVARHISLSHKLLCFLSLNRDKLLTPTNSV</sequence>
<evidence type="ECO:0000256" key="1">
    <source>
        <dbReference type="SAM" id="MobiDB-lite"/>
    </source>
</evidence>
<dbReference type="AlphaFoldDB" id="A0A9Q9UET1"/>
<dbReference type="Proteomes" id="UP000760494">
    <property type="component" value="Unassembled WGS sequence"/>
</dbReference>
<proteinExistence type="predicted"/>
<organism evidence="2 3">
    <name type="scientific">Fusarium fujikuroi</name>
    <name type="common">Bakanae and foot rot disease fungus</name>
    <name type="synonym">Gibberella fujikuroi</name>
    <dbReference type="NCBI Taxonomy" id="5127"/>
    <lineage>
        <taxon>Eukaryota</taxon>
        <taxon>Fungi</taxon>
        <taxon>Dikarya</taxon>
        <taxon>Ascomycota</taxon>
        <taxon>Pezizomycotina</taxon>
        <taxon>Sordariomycetes</taxon>
        <taxon>Hypocreomycetidae</taxon>
        <taxon>Hypocreales</taxon>
        <taxon>Nectriaceae</taxon>
        <taxon>Fusarium</taxon>
        <taxon>Fusarium fujikuroi species complex</taxon>
    </lineage>
</organism>
<evidence type="ECO:0000313" key="3">
    <source>
        <dbReference type="Proteomes" id="UP000760494"/>
    </source>
</evidence>
<feature type="compositionally biased region" description="Polar residues" evidence="1">
    <location>
        <begin position="26"/>
        <end position="37"/>
    </location>
</feature>
<evidence type="ECO:0000313" key="2">
    <source>
        <dbReference type="EMBL" id="VTT78829.1"/>
    </source>
</evidence>
<gene>
    <name evidence="2" type="ORF">C2S_11246</name>
</gene>